<proteinExistence type="predicted"/>
<evidence type="ECO:0000313" key="1">
    <source>
        <dbReference type="EMBL" id="BBE08906.1"/>
    </source>
</evidence>
<sequence length="188" mass="21637">MELINNYSLNDVKIGQEVLKKPEDTIHLPSKSKSDGWLKRNDGLRILNPIYYGVNRITQGSTILVNWSIHDAMARKNIKLGDYKITSRMVKTCTCPGKLPPQGWAKPFVNEILKRENPEEIRDLILKLNFYKDSTINEQVKLLEVLKEKSLEQHKAPNGHSPENQYMKIYTFAVMLLEGHEGMQARFG</sequence>
<reference evidence="1 2" key="1">
    <citation type="journal article" date="2018" name="Microbes Environ.">
        <title>Comparative Genomic Insights into Endofungal Lifestyles of Two Bacterial Endosymbionts, Mycoavidus cysteinexigens and Burkholderia rhizoxinica.</title>
        <authorList>
            <person name="Sharmin D."/>
            <person name="Guo Y."/>
            <person name="Nishizawa T."/>
            <person name="Ohshima S."/>
            <person name="Sato Y."/>
            <person name="Takashima Y."/>
            <person name="Narisawa K."/>
            <person name="Ohta H."/>
        </authorList>
    </citation>
    <scope>NUCLEOTIDE SEQUENCE [LARGE SCALE GENOMIC DNA]</scope>
    <source>
        <strain evidence="1 2">B1-EB</strain>
    </source>
</reference>
<name>A0A2Z6EU10_9BURK</name>
<evidence type="ECO:0000313" key="2">
    <source>
        <dbReference type="Proteomes" id="UP000282597"/>
    </source>
</evidence>
<dbReference type="Proteomes" id="UP000282597">
    <property type="component" value="Chromosome"/>
</dbReference>
<dbReference type="EMBL" id="AP018150">
    <property type="protein sequence ID" value="BBE08906.1"/>
    <property type="molecule type" value="Genomic_DNA"/>
</dbReference>
<dbReference type="RefSeq" id="WP_045362858.1">
    <property type="nucleotide sequence ID" value="NZ_AP018150.1"/>
</dbReference>
<gene>
    <name evidence="1" type="ORF">MCB1EB_0745</name>
</gene>
<accession>A0A2Z6EU10</accession>
<keyword evidence="2" id="KW-1185">Reference proteome</keyword>
<organism evidence="1 2">
    <name type="scientific">Mycoavidus cysteinexigens</name>
    <dbReference type="NCBI Taxonomy" id="1553431"/>
    <lineage>
        <taxon>Bacteria</taxon>
        <taxon>Pseudomonadati</taxon>
        <taxon>Pseudomonadota</taxon>
        <taxon>Betaproteobacteria</taxon>
        <taxon>Burkholderiales</taxon>
        <taxon>Burkholderiaceae</taxon>
        <taxon>Mycoavidus</taxon>
    </lineage>
</organism>
<protein>
    <submittedName>
        <fullName evidence="1">Uncharacterized protein</fullName>
    </submittedName>
</protein>
<dbReference type="KEGG" id="mcys:MCB1EB_0745"/>
<dbReference type="AlphaFoldDB" id="A0A2Z6EU10"/>